<keyword evidence="5" id="KW-1185">Reference proteome</keyword>
<dbReference type="FunFam" id="3.20.20.100:FF:000013">
    <property type="entry name" value="NADPH-dependent codeinone reductase 1-1"/>
    <property type="match status" value="2"/>
</dbReference>
<evidence type="ECO:0000259" key="3">
    <source>
        <dbReference type="Pfam" id="PF00248"/>
    </source>
</evidence>
<dbReference type="PANTHER" id="PTHR11732">
    <property type="entry name" value="ALDO/KETO REDUCTASE"/>
    <property type="match status" value="1"/>
</dbReference>
<evidence type="ECO:0000313" key="4">
    <source>
        <dbReference type="EMBL" id="CAD7701569.1"/>
    </source>
</evidence>
<keyword evidence="2" id="KW-0521">NADP</keyword>
<evidence type="ECO:0000256" key="1">
    <source>
        <dbReference type="ARBA" id="ARBA00007905"/>
    </source>
</evidence>
<dbReference type="InterPro" id="IPR020471">
    <property type="entry name" value="AKR"/>
</dbReference>
<comment type="similarity">
    <text evidence="1">Belongs to the aldo/keto reductase family.</text>
</comment>
<sequence>MTDRQLAEAEALELAKRRERAARGYRFVDIPTARLNSGHEMPLVGLGTWKSAKGGEVGRAVEAALRCGYRHVDCASQYKNEEEVGAALSAVFAQGVVGRADVFVTSKLWNTDHGRDRAQLACKKTLNDLGLEFLDLYLVHHPVTGNTGEELWPSMKETWEAMEALVDEGLVKSIGISNFSIKKTKEILSYCRVKPAVNQVEAHPHFRNDDLLKWCIENGIHVTAYSPLGSPDSAEILKRKVTPSLLGHDVVTNIAERLGKSPAQVLIRWALQHGTSVLPKSVHEDRIQANLDVLDWSIPEAEYQRLCSFHPQLRMLDGSYFTNPRGPYKRISDLWDDPEEDHRLAKFIQSQYDLNIVTPTTTLISGHQIPVIGLGTWRSAKGVVRDAVAMAIRSGYRHIDCAAVYNNESEVGDALNTVLAEGVVRREDLWITSKLWNTEHARNRVLPALQHSMRSLQCDYLDLYLMHWPITGNKGPQVEPPIKETWQAMEDLVDRGLVRAIGVSNFSAKKLADVLGYARIKPSVCQVEIHPYFRNDALIEFCKGHRIHVTAYSPLGGAPDTSTIVGRELPSPLKDHTVNAIADKMQKSAAQVMLRWGLQRGTSILPKSSNAHRIKENLDVLGWSLSDADFGRLSDLKQTRMLDGVWWLQAEGPYRTPQDLWDE</sequence>
<dbReference type="InterPro" id="IPR018170">
    <property type="entry name" value="Aldo/ket_reductase_CS"/>
</dbReference>
<evidence type="ECO:0000313" key="5">
    <source>
        <dbReference type="Proteomes" id="UP000708148"/>
    </source>
</evidence>
<dbReference type="PRINTS" id="PR00069">
    <property type="entry name" value="ALDKETRDTASE"/>
</dbReference>
<dbReference type="GO" id="GO:0016491">
    <property type="term" value="F:oxidoreductase activity"/>
    <property type="evidence" value="ECO:0007669"/>
    <property type="project" value="InterPro"/>
</dbReference>
<comment type="caution">
    <text evidence="4">The sequence shown here is derived from an EMBL/GenBank/DDBJ whole genome shotgun (WGS) entry which is preliminary data.</text>
</comment>
<proteinExistence type="inferred from homology"/>
<reference evidence="4" key="1">
    <citation type="submission" date="2020-12" db="EMBL/GenBank/DDBJ databases">
        <authorList>
            <person name="Iha C."/>
        </authorList>
    </citation>
    <scope>NUCLEOTIDE SEQUENCE</scope>
</reference>
<accession>A0A8S1JD61</accession>
<name>A0A8S1JD61_9CHLO</name>
<dbReference type="InterPro" id="IPR023210">
    <property type="entry name" value="NADP_OxRdtase_dom"/>
</dbReference>
<dbReference type="Proteomes" id="UP000708148">
    <property type="component" value="Unassembled WGS sequence"/>
</dbReference>
<dbReference type="PROSITE" id="PS00062">
    <property type="entry name" value="ALDOKETO_REDUCTASE_2"/>
    <property type="match status" value="2"/>
</dbReference>
<dbReference type="EMBL" id="CAJHUC010001573">
    <property type="protein sequence ID" value="CAD7701569.1"/>
    <property type="molecule type" value="Genomic_DNA"/>
</dbReference>
<protein>
    <recommendedName>
        <fullName evidence="3">NADP-dependent oxidoreductase domain-containing protein</fullName>
    </recommendedName>
</protein>
<feature type="domain" description="NADP-dependent oxidoreductase" evidence="3">
    <location>
        <begin position="372"/>
        <end position="635"/>
    </location>
</feature>
<evidence type="ECO:0000256" key="2">
    <source>
        <dbReference type="ARBA" id="ARBA00022857"/>
    </source>
</evidence>
<dbReference type="Gene3D" id="3.20.20.100">
    <property type="entry name" value="NADP-dependent oxidoreductase domain"/>
    <property type="match status" value="2"/>
</dbReference>
<dbReference type="SUPFAM" id="SSF51430">
    <property type="entry name" value="NAD(P)-linked oxidoreductase"/>
    <property type="match status" value="2"/>
</dbReference>
<dbReference type="InterPro" id="IPR036812">
    <property type="entry name" value="NAD(P)_OxRdtase_dom_sf"/>
</dbReference>
<dbReference type="PROSITE" id="PS00063">
    <property type="entry name" value="ALDOKETO_REDUCTASE_3"/>
    <property type="match status" value="2"/>
</dbReference>
<dbReference type="OrthoDB" id="416253at2759"/>
<dbReference type="PROSITE" id="PS00798">
    <property type="entry name" value="ALDOKETO_REDUCTASE_1"/>
    <property type="match status" value="2"/>
</dbReference>
<feature type="domain" description="NADP-dependent oxidoreductase" evidence="3">
    <location>
        <begin position="44"/>
        <end position="306"/>
    </location>
</feature>
<gene>
    <name evidence="4" type="ORF">OSTQU699_LOCUS6928</name>
</gene>
<organism evidence="4 5">
    <name type="scientific">Ostreobium quekettii</name>
    <dbReference type="NCBI Taxonomy" id="121088"/>
    <lineage>
        <taxon>Eukaryota</taxon>
        <taxon>Viridiplantae</taxon>
        <taxon>Chlorophyta</taxon>
        <taxon>core chlorophytes</taxon>
        <taxon>Ulvophyceae</taxon>
        <taxon>TCBD clade</taxon>
        <taxon>Bryopsidales</taxon>
        <taxon>Ostreobineae</taxon>
        <taxon>Ostreobiaceae</taxon>
        <taxon>Ostreobium</taxon>
    </lineage>
</organism>
<dbReference type="AlphaFoldDB" id="A0A8S1JD61"/>
<dbReference type="Pfam" id="PF00248">
    <property type="entry name" value="Aldo_ket_red"/>
    <property type="match status" value="2"/>
</dbReference>